<proteinExistence type="predicted"/>
<accession>A0ACB7RSL4</accession>
<evidence type="ECO:0000313" key="1">
    <source>
        <dbReference type="EMBL" id="KAH6924791.1"/>
    </source>
</evidence>
<organism evidence="1 2">
    <name type="scientific">Hyalomma asiaticum</name>
    <name type="common">Tick</name>
    <dbReference type="NCBI Taxonomy" id="266040"/>
    <lineage>
        <taxon>Eukaryota</taxon>
        <taxon>Metazoa</taxon>
        <taxon>Ecdysozoa</taxon>
        <taxon>Arthropoda</taxon>
        <taxon>Chelicerata</taxon>
        <taxon>Arachnida</taxon>
        <taxon>Acari</taxon>
        <taxon>Parasitiformes</taxon>
        <taxon>Ixodida</taxon>
        <taxon>Ixodoidea</taxon>
        <taxon>Ixodidae</taxon>
        <taxon>Hyalomminae</taxon>
        <taxon>Hyalomma</taxon>
    </lineage>
</organism>
<name>A0ACB7RSL4_HYAAI</name>
<dbReference type="EMBL" id="CM023488">
    <property type="protein sequence ID" value="KAH6924791.1"/>
    <property type="molecule type" value="Genomic_DNA"/>
</dbReference>
<comment type="caution">
    <text evidence="1">The sequence shown here is derived from an EMBL/GenBank/DDBJ whole genome shotgun (WGS) entry which is preliminary data.</text>
</comment>
<protein>
    <submittedName>
        <fullName evidence="1">Uncharacterized protein</fullName>
    </submittedName>
</protein>
<reference evidence="1" key="1">
    <citation type="submission" date="2020-05" db="EMBL/GenBank/DDBJ databases">
        <title>Large-scale comparative analyses of tick genomes elucidate their genetic diversity and vector capacities.</title>
        <authorList>
            <person name="Jia N."/>
            <person name="Wang J."/>
            <person name="Shi W."/>
            <person name="Du L."/>
            <person name="Sun Y."/>
            <person name="Zhan W."/>
            <person name="Jiang J."/>
            <person name="Wang Q."/>
            <person name="Zhang B."/>
            <person name="Ji P."/>
            <person name="Sakyi L.B."/>
            <person name="Cui X."/>
            <person name="Yuan T."/>
            <person name="Jiang B."/>
            <person name="Yang W."/>
            <person name="Lam T.T.-Y."/>
            <person name="Chang Q."/>
            <person name="Ding S."/>
            <person name="Wang X."/>
            <person name="Zhu J."/>
            <person name="Ruan X."/>
            <person name="Zhao L."/>
            <person name="Wei J."/>
            <person name="Que T."/>
            <person name="Du C."/>
            <person name="Cheng J."/>
            <person name="Dai P."/>
            <person name="Han X."/>
            <person name="Huang E."/>
            <person name="Gao Y."/>
            <person name="Liu J."/>
            <person name="Shao H."/>
            <person name="Ye R."/>
            <person name="Li L."/>
            <person name="Wei W."/>
            <person name="Wang X."/>
            <person name="Wang C."/>
            <person name="Yang T."/>
            <person name="Huo Q."/>
            <person name="Li W."/>
            <person name="Guo W."/>
            <person name="Chen H."/>
            <person name="Zhou L."/>
            <person name="Ni X."/>
            <person name="Tian J."/>
            <person name="Zhou Y."/>
            <person name="Sheng Y."/>
            <person name="Liu T."/>
            <person name="Pan Y."/>
            <person name="Xia L."/>
            <person name="Li J."/>
            <person name="Zhao F."/>
            <person name="Cao W."/>
        </authorList>
    </citation>
    <scope>NUCLEOTIDE SEQUENCE</scope>
    <source>
        <strain evidence="1">Hyas-2018</strain>
    </source>
</reference>
<evidence type="ECO:0000313" key="2">
    <source>
        <dbReference type="Proteomes" id="UP000821845"/>
    </source>
</evidence>
<gene>
    <name evidence="1" type="ORF">HPB50_025121</name>
</gene>
<sequence length="415" mass="47116">MTSGHSYKLRDHPDFLNDISIPFYKELRPELICTACNCITPAGVKDKQGHVFCRKCAATLTDDTNQFTCYLCDWSGPLISTHYEKCDMKGKVRCTLCNSVQGIKAIGDHMINDCPKRLVECAFCNADVAACDKLAARRDMQVHEAGRNNHNDLLVRKVCQLERENQDLRKTQHEMLKTLTETYEDKIQFMERKLAEHQQSASAEKEIRSDLGKQLLKLQQELEALTTKQNTDSFQLSEQIAGTENALERLASDIHLEPVKPGFVYVWKVQPYSALKNAAITSTEEISSGELYINKPGYHVEFSVGFIRSSTTSSPQLSFKCRICPGIYDDMLPWPFSGKIIVILVNHLEEQASRCFELDVASAEHAVECLRKPEPDQRNPRFGYPQIISIPLLENVKKGFLFQNCIVFKVVVHSF</sequence>
<dbReference type="Proteomes" id="UP000821845">
    <property type="component" value="Chromosome 8"/>
</dbReference>
<keyword evidence="2" id="KW-1185">Reference proteome</keyword>